<dbReference type="AlphaFoldDB" id="A0AAW0N200"/>
<gene>
    <name evidence="4" type="ORF">WMY93_027031</name>
</gene>
<keyword evidence="2" id="KW-0732">Signal</keyword>
<dbReference type="SUPFAM" id="SSF56436">
    <property type="entry name" value="C-type lectin-like"/>
    <property type="match status" value="2"/>
</dbReference>
<protein>
    <recommendedName>
        <fullName evidence="3">C-type lectin domain-containing protein</fullName>
    </recommendedName>
</protein>
<dbReference type="PANTHER" id="PTHR45784">
    <property type="entry name" value="C-TYPE LECTIN DOMAIN FAMILY 20 MEMBER A-RELATED"/>
    <property type="match status" value="1"/>
</dbReference>
<dbReference type="PANTHER" id="PTHR45784:SF3">
    <property type="entry name" value="C-TYPE LECTIN DOMAIN FAMILY 4 MEMBER K-LIKE-RELATED"/>
    <property type="match status" value="1"/>
</dbReference>
<dbReference type="Proteomes" id="UP001460270">
    <property type="component" value="Unassembled WGS sequence"/>
</dbReference>
<dbReference type="EMBL" id="JBBPFD010000020">
    <property type="protein sequence ID" value="KAK7883908.1"/>
    <property type="molecule type" value="Genomic_DNA"/>
</dbReference>
<reference evidence="5" key="1">
    <citation type="submission" date="2024-04" db="EMBL/GenBank/DDBJ databases">
        <title>Salinicola lusitanus LLJ914,a marine bacterium isolated from the Okinawa Trough.</title>
        <authorList>
            <person name="Li J."/>
        </authorList>
    </citation>
    <scope>NUCLEOTIDE SEQUENCE [LARGE SCALE GENOMIC DNA]</scope>
</reference>
<keyword evidence="5" id="KW-1185">Reference proteome</keyword>
<evidence type="ECO:0000313" key="4">
    <source>
        <dbReference type="EMBL" id="KAK7883908.1"/>
    </source>
</evidence>
<dbReference type="PROSITE" id="PS00615">
    <property type="entry name" value="C_TYPE_LECTIN_1"/>
    <property type="match status" value="1"/>
</dbReference>
<accession>A0AAW0N200</accession>
<feature type="domain" description="C-type lectin" evidence="3">
    <location>
        <begin position="19"/>
        <end position="115"/>
    </location>
</feature>
<comment type="caution">
    <text evidence="4">The sequence shown here is derived from an EMBL/GenBank/DDBJ whole genome shotgun (WGS) entry which is preliminary data.</text>
</comment>
<dbReference type="InterPro" id="IPR016187">
    <property type="entry name" value="CTDL_fold"/>
</dbReference>
<evidence type="ECO:0000256" key="1">
    <source>
        <dbReference type="ARBA" id="ARBA00023157"/>
    </source>
</evidence>
<feature type="domain" description="C-type lectin" evidence="3">
    <location>
        <begin position="153"/>
        <end position="254"/>
    </location>
</feature>
<organism evidence="4 5">
    <name type="scientific">Mugilogobius chulae</name>
    <name type="common">yellowstripe goby</name>
    <dbReference type="NCBI Taxonomy" id="88201"/>
    <lineage>
        <taxon>Eukaryota</taxon>
        <taxon>Metazoa</taxon>
        <taxon>Chordata</taxon>
        <taxon>Craniata</taxon>
        <taxon>Vertebrata</taxon>
        <taxon>Euteleostomi</taxon>
        <taxon>Actinopterygii</taxon>
        <taxon>Neopterygii</taxon>
        <taxon>Teleostei</taxon>
        <taxon>Neoteleostei</taxon>
        <taxon>Acanthomorphata</taxon>
        <taxon>Gobiaria</taxon>
        <taxon>Gobiiformes</taxon>
        <taxon>Gobioidei</taxon>
        <taxon>Gobiidae</taxon>
        <taxon>Gobionellinae</taxon>
        <taxon>Mugilogobius</taxon>
    </lineage>
</organism>
<dbReference type="PROSITE" id="PS50041">
    <property type="entry name" value="C_TYPE_LECTIN_2"/>
    <property type="match status" value="2"/>
</dbReference>
<sequence>MDALILILLLNGFERTLSYHTEIYEYHAISLAMTWTDAQQYCREHYTDLATFRNMDDINSFQRPSTFTGDAWIGLFDDPASWERVMGNESNSWRWSSTGTTSPGGYQNWKSSEPDLMQQQTTVGFYITDFGVTVIVRLYVHAFIKRFQTIHLYFYTMTWDEAQSYCRQHHTDLAMIEDETENSAAASVLVENQWAWFGLYRKPFRWSDGSDSDFKNWMTNQPNNVGESQHCVWESDAHEWNDMPCSWTRPFVCANGEFGSLEFRFWTRARNQFGLRRSAPWMIDSCNRTKCNTTAVTKFECLKWPIICGEKGQCTFNPRKKARHSSDQGKDEEERKRSCLFYVTCVLKKEGKKEREMCDEGCASGSGDTLYRPTWKHVRYISDVLFLSLKCHSSVIGQPRLGPKHIANDQVYIGFGHYVYELGLGRAGFF</sequence>
<dbReference type="Gene3D" id="3.10.100.10">
    <property type="entry name" value="Mannose-Binding Protein A, subunit A"/>
    <property type="match status" value="2"/>
</dbReference>
<dbReference type="Pfam" id="PF00059">
    <property type="entry name" value="Lectin_C"/>
    <property type="match status" value="2"/>
</dbReference>
<feature type="chain" id="PRO_5043474717" description="C-type lectin domain-containing protein" evidence="2">
    <location>
        <begin position="19"/>
        <end position="430"/>
    </location>
</feature>
<evidence type="ECO:0000259" key="3">
    <source>
        <dbReference type="PROSITE" id="PS50041"/>
    </source>
</evidence>
<keyword evidence="1" id="KW-1015">Disulfide bond</keyword>
<name>A0AAW0N200_9GOBI</name>
<dbReference type="SMART" id="SM00034">
    <property type="entry name" value="CLECT"/>
    <property type="match status" value="2"/>
</dbReference>
<proteinExistence type="predicted"/>
<evidence type="ECO:0000313" key="5">
    <source>
        <dbReference type="Proteomes" id="UP001460270"/>
    </source>
</evidence>
<evidence type="ECO:0000256" key="2">
    <source>
        <dbReference type="SAM" id="SignalP"/>
    </source>
</evidence>
<dbReference type="InterPro" id="IPR016186">
    <property type="entry name" value="C-type_lectin-like/link_sf"/>
</dbReference>
<feature type="signal peptide" evidence="2">
    <location>
        <begin position="1"/>
        <end position="18"/>
    </location>
</feature>
<dbReference type="InterPro" id="IPR001304">
    <property type="entry name" value="C-type_lectin-like"/>
</dbReference>
<dbReference type="InterPro" id="IPR018378">
    <property type="entry name" value="C-type_lectin_CS"/>
</dbReference>